<dbReference type="InterPro" id="IPR047122">
    <property type="entry name" value="Trans-enoyl_RdTase-like"/>
</dbReference>
<dbReference type="InterPro" id="IPR013154">
    <property type="entry name" value="ADH-like_N"/>
</dbReference>
<dbReference type="AlphaFoldDB" id="A0AAV5ASY6"/>
<dbReference type="InterPro" id="IPR011032">
    <property type="entry name" value="GroES-like_sf"/>
</dbReference>
<sequence>MSIPSTMRAVIVQKNKTIAVQDVSMPTIKDNEVPIKVHAIAQNPTDWKEPGSISGVDYAGVVVKVGTSVTHLKAGDQVSSFTFGGTYRDVGAFAEYAKADADLVWLVPSGTITLEEASTMNCAYLYMLEVGLSSEHFPASVGQFAIQLAHLSGYKVITVASPTNHPLVKGLGADVVLDLATIRAMGIGPGKIIVLQTSQPNAIQERLDVNTQHTLIYTVFGNDIKWPNSFWPASSADRAHMVSYIPKITEFLRHELKIFKIREIEAG</sequence>
<dbReference type="Proteomes" id="UP001050691">
    <property type="component" value="Unassembled WGS sequence"/>
</dbReference>
<dbReference type="InterPro" id="IPR036291">
    <property type="entry name" value="NAD(P)-bd_dom_sf"/>
</dbReference>
<dbReference type="PANTHER" id="PTHR45348">
    <property type="entry name" value="HYPOTHETICAL OXIDOREDUCTASE (EUROFUNG)"/>
    <property type="match status" value="1"/>
</dbReference>
<dbReference type="SMART" id="SM00829">
    <property type="entry name" value="PKS_ER"/>
    <property type="match status" value="1"/>
</dbReference>
<keyword evidence="3" id="KW-1185">Reference proteome</keyword>
<evidence type="ECO:0000313" key="3">
    <source>
        <dbReference type="Proteomes" id="UP001050691"/>
    </source>
</evidence>
<dbReference type="SUPFAM" id="SSF50129">
    <property type="entry name" value="GroES-like"/>
    <property type="match status" value="1"/>
</dbReference>
<protein>
    <recommendedName>
        <fullName evidence="1">Enoyl reductase (ER) domain-containing protein</fullName>
    </recommendedName>
</protein>
<organism evidence="2 3">
    <name type="scientific">Clathrus columnatus</name>
    <dbReference type="NCBI Taxonomy" id="1419009"/>
    <lineage>
        <taxon>Eukaryota</taxon>
        <taxon>Fungi</taxon>
        <taxon>Dikarya</taxon>
        <taxon>Basidiomycota</taxon>
        <taxon>Agaricomycotina</taxon>
        <taxon>Agaricomycetes</taxon>
        <taxon>Phallomycetidae</taxon>
        <taxon>Phallales</taxon>
        <taxon>Clathraceae</taxon>
        <taxon>Clathrus</taxon>
    </lineage>
</organism>
<comment type="caution">
    <text evidence="2">The sequence shown here is derived from an EMBL/GenBank/DDBJ whole genome shotgun (WGS) entry which is preliminary data.</text>
</comment>
<dbReference type="InterPro" id="IPR020843">
    <property type="entry name" value="ER"/>
</dbReference>
<dbReference type="GO" id="GO:0016651">
    <property type="term" value="F:oxidoreductase activity, acting on NAD(P)H"/>
    <property type="evidence" value="ECO:0007669"/>
    <property type="project" value="InterPro"/>
</dbReference>
<name>A0AAV5ASY6_9AGAM</name>
<evidence type="ECO:0000259" key="1">
    <source>
        <dbReference type="SMART" id="SM00829"/>
    </source>
</evidence>
<gene>
    <name evidence="2" type="ORF">Clacol_010398</name>
</gene>
<proteinExistence type="predicted"/>
<dbReference type="EMBL" id="BPWL01000013">
    <property type="protein sequence ID" value="GJJ16118.1"/>
    <property type="molecule type" value="Genomic_DNA"/>
</dbReference>
<dbReference type="PANTHER" id="PTHR45348:SF7">
    <property type="entry name" value="ZINC BINDING OXIDOREDUCTASE, PUTATIVE-RELATED"/>
    <property type="match status" value="1"/>
</dbReference>
<dbReference type="SUPFAM" id="SSF51735">
    <property type="entry name" value="NAD(P)-binding Rossmann-fold domains"/>
    <property type="match status" value="1"/>
</dbReference>
<feature type="domain" description="Enoyl reductase (ER)" evidence="1">
    <location>
        <begin position="14"/>
        <end position="242"/>
    </location>
</feature>
<dbReference type="Pfam" id="PF08240">
    <property type="entry name" value="ADH_N"/>
    <property type="match status" value="1"/>
</dbReference>
<accession>A0AAV5ASY6</accession>
<dbReference type="Gene3D" id="3.90.180.10">
    <property type="entry name" value="Medium-chain alcohol dehydrogenases, catalytic domain"/>
    <property type="match status" value="1"/>
</dbReference>
<evidence type="ECO:0000313" key="2">
    <source>
        <dbReference type="EMBL" id="GJJ16118.1"/>
    </source>
</evidence>
<dbReference type="Gene3D" id="3.40.50.720">
    <property type="entry name" value="NAD(P)-binding Rossmann-like Domain"/>
    <property type="match status" value="2"/>
</dbReference>
<reference evidence="2" key="1">
    <citation type="submission" date="2021-10" db="EMBL/GenBank/DDBJ databases">
        <title>De novo Genome Assembly of Clathrus columnatus (Basidiomycota, Fungi) Using Illumina and Nanopore Sequence Data.</title>
        <authorList>
            <person name="Ogiso-Tanaka E."/>
            <person name="Itagaki H."/>
            <person name="Hosoya T."/>
            <person name="Hosaka K."/>
        </authorList>
    </citation>
    <scope>NUCLEOTIDE SEQUENCE</scope>
    <source>
        <strain evidence="2">MO-923</strain>
    </source>
</reference>